<evidence type="ECO:0000313" key="3">
    <source>
        <dbReference type="EMBL" id="CAI7935070.1"/>
    </source>
</evidence>
<dbReference type="EMBL" id="CANTUW010000044">
    <property type="protein sequence ID" value="CAI7935070.1"/>
    <property type="molecule type" value="Genomic_DNA"/>
</dbReference>
<reference evidence="3" key="1">
    <citation type="submission" date="2022-12" db="EMBL/GenBank/DDBJ databases">
        <authorList>
            <person name="Alioto T."/>
            <person name="Alioto T."/>
            <person name="Gomez Garrido J."/>
        </authorList>
    </citation>
    <scope>NUCLEOTIDE SEQUENCE</scope>
</reference>
<feature type="region of interest" description="Disordered" evidence="1">
    <location>
        <begin position="1"/>
        <end position="37"/>
    </location>
</feature>
<name>A0AA35QQD3_9SAUR</name>
<gene>
    <name evidence="3" type="ORF">PODLI_1B014303</name>
</gene>
<feature type="transmembrane region" description="Helical" evidence="2">
    <location>
        <begin position="142"/>
        <end position="164"/>
    </location>
</feature>
<comment type="caution">
    <text evidence="3">The sequence shown here is derived from an EMBL/GenBank/DDBJ whole genome shotgun (WGS) entry which is preliminary data.</text>
</comment>
<evidence type="ECO:0000313" key="4">
    <source>
        <dbReference type="Proteomes" id="UP001178461"/>
    </source>
</evidence>
<dbReference type="Proteomes" id="UP001178461">
    <property type="component" value="Unassembled WGS sequence"/>
</dbReference>
<keyword evidence="2" id="KW-0472">Membrane</keyword>
<evidence type="ECO:0000256" key="2">
    <source>
        <dbReference type="SAM" id="Phobius"/>
    </source>
</evidence>
<feature type="transmembrane region" description="Helical" evidence="2">
    <location>
        <begin position="185"/>
        <end position="205"/>
    </location>
</feature>
<protein>
    <submittedName>
        <fullName evidence="3">Uncharacterized protein</fullName>
    </submittedName>
</protein>
<feature type="compositionally biased region" description="Basic and acidic residues" evidence="1">
    <location>
        <begin position="7"/>
        <end position="19"/>
    </location>
</feature>
<dbReference type="AlphaFoldDB" id="A0AA35QQD3"/>
<keyword evidence="2" id="KW-1133">Transmembrane helix</keyword>
<proteinExistence type="predicted"/>
<sequence length="275" mass="29907">MGVPGMGERREAWVPERPQHSHGGSGHPQISVPGPWHPVDTSVGGRGTLEFLPEVLDVSSPQRAPSCRDLHDAGGVLPALRLSPGECCFLRMGILLPLCQPHKLQIRGKAWKWLSIYVNGLTGLASALAFVALILWSYDQGLSAALILPLFLLIYVAMVTLLVVGTVAFKMDMIHQITDPAAQRLVDFSTPTGVILVTVTCSLLIRQVVKLEEQGCAAPVDLTPVVAGTAGMYFLPFAAIVAVHCADMKRRTDEDRTSRRENWKKAIQNGTFQLL</sequence>
<feature type="transmembrane region" description="Helical" evidence="2">
    <location>
        <begin position="225"/>
        <end position="246"/>
    </location>
</feature>
<accession>A0AA35QQD3</accession>
<keyword evidence="4" id="KW-1185">Reference proteome</keyword>
<keyword evidence="2" id="KW-0812">Transmembrane</keyword>
<feature type="transmembrane region" description="Helical" evidence="2">
    <location>
        <begin position="113"/>
        <end position="136"/>
    </location>
</feature>
<organism evidence="3 4">
    <name type="scientific">Podarcis lilfordi</name>
    <name type="common">Lilford's wall lizard</name>
    <dbReference type="NCBI Taxonomy" id="74358"/>
    <lineage>
        <taxon>Eukaryota</taxon>
        <taxon>Metazoa</taxon>
        <taxon>Chordata</taxon>
        <taxon>Craniata</taxon>
        <taxon>Vertebrata</taxon>
        <taxon>Euteleostomi</taxon>
        <taxon>Lepidosauria</taxon>
        <taxon>Squamata</taxon>
        <taxon>Bifurcata</taxon>
        <taxon>Unidentata</taxon>
        <taxon>Episquamata</taxon>
        <taxon>Laterata</taxon>
        <taxon>Lacertibaenia</taxon>
        <taxon>Lacertidae</taxon>
        <taxon>Podarcis</taxon>
    </lineage>
</organism>
<evidence type="ECO:0000256" key="1">
    <source>
        <dbReference type="SAM" id="MobiDB-lite"/>
    </source>
</evidence>